<dbReference type="OrthoDB" id="44736at2759"/>
<feature type="transmembrane region" description="Helical" evidence="6">
    <location>
        <begin position="306"/>
        <end position="332"/>
    </location>
</feature>
<dbReference type="PANTHER" id="PTHR12385">
    <property type="entry name" value="CHOLINE TRANSPORTER-LIKE (SLC FAMILY 44)"/>
    <property type="match status" value="1"/>
</dbReference>
<evidence type="ECO:0000256" key="4">
    <source>
        <dbReference type="ARBA" id="ARBA00022989"/>
    </source>
</evidence>
<name>A0A0N1PA24_LEPSE</name>
<comment type="subcellular location">
    <subcellularLocation>
        <location evidence="6">Cell membrane</location>
        <topology evidence="6">Multi-pass membrane protein</topology>
    </subcellularLocation>
    <subcellularLocation>
        <location evidence="1">Membrane</location>
        <topology evidence="1">Multi-pass membrane protein</topology>
    </subcellularLocation>
</comment>
<comment type="similarity">
    <text evidence="2 6">Belongs to the CTL (choline transporter-like) family.</text>
</comment>
<feature type="region of interest" description="Disordered" evidence="7">
    <location>
        <begin position="61"/>
        <end position="90"/>
    </location>
</feature>
<dbReference type="PANTHER" id="PTHR12385:SF4">
    <property type="entry name" value="PROTEIN PNS1"/>
    <property type="match status" value="1"/>
</dbReference>
<dbReference type="GO" id="GO:0022857">
    <property type="term" value="F:transmembrane transporter activity"/>
    <property type="evidence" value="ECO:0007669"/>
    <property type="project" value="UniProtKB-UniRule"/>
</dbReference>
<reference evidence="8 9" key="1">
    <citation type="journal article" date="2015" name="PLoS Pathog.">
        <title>Leptomonas seymouri: Adaptations to the Dixenous Life Cycle Analyzed by Genome Sequencing, Transcriptome Profiling and Co-infection with Leishmania donovani.</title>
        <authorList>
            <person name="Kraeva N."/>
            <person name="Butenko A."/>
            <person name="Hlavacova J."/>
            <person name="Kostygov A."/>
            <person name="Myskova J."/>
            <person name="Grybchuk D."/>
            <person name="Lestinova T."/>
            <person name="Votypka J."/>
            <person name="Volf P."/>
            <person name="Opperdoes F."/>
            <person name="Flegontov P."/>
            <person name="Lukes J."/>
            <person name="Yurchenko V."/>
        </authorList>
    </citation>
    <scope>NUCLEOTIDE SEQUENCE [LARGE SCALE GENOMIC DNA]</scope>
    <source>
        <strain evidence="8 9">ATCC 30220</strain>
    </source>
</reference>
<sequence length="590" mass="63994">MFSPSQRAYESVPLRGIALADEHGDPYAEILGTGVPLYNHGAIEDDLASCKLDADVSSAPIKSAGDTEDSAVSCRRNGPRHSFRTPRGRPSSNELWRFRVRGCQDCWAALFFIALVTAVLLWGAAQIWQLELSEYDLAVIAGEVELGSPMQSESQRLPPTKRETLRRTEALQAGVAALWKRHNAVLSPNQAHTRIRPHLSIGSVMGTLILFAVAVTTTLLVAYGGLLIISLYPRRLIFLQSSACSMFFAVSAGTALANGALLGALMLAILSVMPWLWVYFIQDRIPFTAAMLAATVAVLRQHKSLFVISFCSALVSWLALAAFALCVMPSVLRLASGWGGGSDTAYPFFALFSLFWVQEVMSALVHVTVCGVMATWYFAGEGHMPDFPVKRSFQRAATTTLGSVCFGSLVTAIVSLLHFLVDCLRSGSDENGFWACLMDCLVGCIEDLVRYFNNYAFVHVAIYGCSYMDAARETWELVGQCAFSAIFNDSLVSQVVVMMTLISAALVAVVTGIVTWSAPAATVMFAMTWVVCSIFYSPITSCVTTLFVCFAEVPVGLQLSFPELYDALVDADAGYTMRRGGAPNVYGACV</sequence>
<dbReference type="InterPro" id="IPR007603">
    <property type="entry name" value="Choline_transptr-like"/>
</dbReference>
<evidence type="ECO:0000256" key="6">
    <source>
        <dbReference type="RuleBase" id="RU368066"/>
    </source>
</evidence>
<keyword evidence="9" id="KW-1185">Reference proteome</keyword>
<dbReference type="AlphaFoldDB" id="A0A0N1PA24"/>
<dbReference type="Pfam" id="PF04515">
    <property type="entry name" value="Choline_transpo"/>
    <property type="match status" value="1"/>
</dbReference>
<comment type="caution">
    <text evidence="8">The sequence shown here is derived from an EMBL/GenBank/DDBJ whole genome shotgun (WGS) entry which is preliminary data.</text>
</comment>
<feature type="transmembrane region" description="Helical" evidence="6">
    <location>
        <begin position="106"/>
        <end position="128"/>
    </location>
</feature>
<keyword evidence="5 6" id="KW-0472">Membrane</keyword>
<evidence type="ECO:0000256" key="2">
    <source>
        <dbReference type="ARBA" id="ARBA00007168"/>
    </source>
</evidence>
<proteinExistence type="inferred from homology"/>
<feature type="transmembrane region" description="Helical" evidence="6">
    <location>
        <begin position="244"/>
        <end position="270"/>
    </location>
</feature>
<accession>A0A0N1PA24</accession>
<comment type="function">
    <text evidence="6">Choline transporter.</text>
</comment>
<evidence type="ECO:0000256" key="7">
    <source>
        <dbReference type="SAM" id="MobiDB-lite"/>
    </source>
</evidence>
<dbReference type="GO" id="GO:0005886">
    <property type="term" value="C:plasma membrane"/>
    <property type="evidence" value="ECO:0007669"/>
    <property type="project" value="UniProtKB-SubCell"/>
</dbReference>
<evidence type="ECO:0000313" key="9">
    <source>
        <dbReference type="Proteomes" id="UP000038009"/>
    </source>
</evidence>
<dbReference type="Proteomes" id="UP000038009">
    <property type="component" value="Unassembled WGS sequence"/>
</dbReference>
<dbReference type="EMBL" id="LJSK01000251">
    <property type="protein sequence ID" value="KPI84535.1"/>
    <property type="molecule type" value="Genomic_DNA"/>
</dbReference>
<keyword evidence="3 6" id="KW-0812">Transmembrane</keyword>
<gene>
    <name evidence="8" type="ORF">ABL78_6420</name>
</gene>
<organism evidence="8 9">
    <name type="scientific">Leptomonas seymouri</name>
    <dbReference type="NCBI Taxonomy" id="5684"/>
    <lineage>
        <taxon>Eukaryota</taxon>
        <taxon>Discoba</taxon>
        <taxon>Euglenozoa</taxon>
        <taxon>Kinetoplastea</taxon>
        <taxon>Metakinetoplastina</taxon>
        <taxon>Trypanosomatida</taxon>
        <taxon>Trypanosomatidae</taxon>
        <taxon>Leishmaniinae</taxon>
        <taxon>Leptomonas</taxon>
    </lineage>
</organism>
<evidence type="ECO:0000256" key="5">
    <source>
        <dbReference type="ARBA" id="ARBA00023136"/>
    </source>
</evidence>
<feature type="transmembrane region" description="Helical" evidence="6">
    <location>
        <begin position="208"/>
        <end position="232"/>
    </location>
</feature>
<keyword evidence="4 6" id="KW-1133">Transmembrane helix</keyword>
<evidence type="ECO:0000313" key="8">
    <source>
        <dbReference type="EMBL" id="KPI84535.1"/>
    </source>
</evidence>
<feature type="transmembrane region" description="Helical" evidence="6">
    <location>
        <begin position="495"/>
        <end position="514"/>
    </location>
</feature>
<evidence type="ECO:0000256" key="1">
    <source>
        <dbReference type="ARBA" id="ARBA00004141"/>
    </source>
</evidence>
<feature type="compositionally biased region" description="Basic residues" evidence="7">
    <location>
        <begin position="77"/>
        <end position="87"/>
    </location>
</feature>
<feature type="transmembrane region" description="Helical" evidence="6">
    <location>
        <begin position="352"/>
        <end position="379"/>
    </location>
</feature>
<protein>
    <recommendedName>
        <fullName evidence="6">Choline transporter-like protein</fullName>
    </recommendedName>
</protein>
<dbReference type="OMA" id="YNPVSSC"/>
<dbReference type="VEuPathDB" id="TriTrypDB:Lsey_0251_0110"/>
<evidence type="ECO:0000256" key="3">
    <source>
        <dbReference type="ARBA" id="ARBA00022692"/>
    </source>
</evidence>
<feature type="transmembrane region" description="Helical" evidence="6">
    <location>
        <begin position="400"/>
        <end position="421"/>
    </location>
</feature>